<evidence type="ECO:0000313" key="2">
    <source>
        <dbReference type="Proteomes" id="UP000054495"/>
    </source>
</evidence>
<gene>
    <name evidence="1" type="ORF">ANCCEY_04233</name>
</gene>
<dbReference type="EMBL" id="KE124857">
    <property type="protein sequence ID" value="EPB76671.1"/>
    <property type="molecule type" value="Genomic_DNA"/>
</dbReference>
<protein>
    <submittedName>
        <fullName evidence="1">Uncharacterized protein</fullName>
    </submittedName>
</protein>
<organism evidence="1 2">
    <name type="scientific">Ancylostoma ceylanicum</name>
    <dbReference type="NCBI Taxonomy" id="53326"/>
    <lineage>
        <taxon>Eukaryota</taxon>
        <taxon>Metazoa</taxon>
        <taxon>Ecdysozoa</taxon>
        <taxon>Nematoda</taxon>
        <taxon>Chromadorea</taxon>
        <taxon>Rhabditida</taxon>
        <taxon>Rhabditina</taxon>
        <taxon>Rhabditomorpha</taxon>
        <taxon>Strongyloidea</taxon>
        <taxon>Ancylostomatidae</taxon>
        <taxon>Ancylostomatinae</taxon>
        <taxon>Ancylostoma</taxon>
    </lineage>
</organism>
<evidence type="ECO:0000313" key="1">
    <source>
        <dbReference type="EMBL" id="EPB76671.1"/>
    </source>
</evidence>
<reference evidence="1 2" key="1">
    <citation type="submission" date="2013-05" db="EMBL/GenBank/DDBJ databases">
        <title>Draft genome of the parasitic nematode Anyclostoma ceylanicum.</title>
        <authorList>
            <person name="Mitreva M."/>
        </authorList>
    </citation>
    <scope>NUCLEOTIDE SEQUENCE [LARGE SCALE GENOMIC DNA]</scope>
</reference>
<dbReference type="Proteomes" id="UP000054495">
    <property type="component" value="Unassembled WGS sequence"/>
</dbReference>
<name>A0A0D6M2X6_9BILA</name>
<sequence length="98" mass="11541">MSMKIPYHRHEYWLSCMMVVVVTDLIEYVRSWLRVVIVMHDDREGKHIRTGDGADPHVLKLTSYLDPSVDLLAEKHEKHLEFEILGIEHTLSTQEEDQ</sequence>
<proteinExistence type="predicted"/>
<dbReference type="AlphaFoldDB" id="A0A0D6M2X6"/>
<keyword evidence="2" id="KW-1185">Reference proteome</keyword>
<accession>A0A0D6M2X6</accession>